<dbReference type="PROSITE" id="PS51160">
    <property type="entry name" value="ACYLPHOSPHATASE_3"/>
    <property type="match status" value="1"/>
</dbReference>
<feature type="active site" evidence="5">
    <location>
        <position position="18"/>
    </location>
</feature>
<dbReference type="PROSITE" id="PS00151">
    <property type="entry name" value="ACYLPHOSPHATASE_2"/>
    <property type="match status" value="1"/>
</dbReference>
<dbReference type="InterPro" id="IPR020456">
    <property type="entry name" value="Acylphosphatase"/>
</dbReference>
<sequence length="95" mass="10440">MVRKRVIVSGVVQGVFFRDTCRAAAIENGVAGWVRNLPDGNVEAVFEGDDDPVERMVRWAWHGPPAATVRDVDVRAEPPEGLSGFEVLPTPRGWV</sequence>
<evidence type="ECO:0000256" key="5">
    <source>
        <dbReference type="PROSITE-ProRule" id="PRU00520"/>
    </source>
</evidence>
<keyword evidence="5 6" id="KW-0378">Hydrolase</keyword>
<evidence type="ECO:0000259" key="8">
    <source>
        <dbReference type="PROSITE" id="PS51160"/>
    </source>
</evidence>
<dbReference type="EMBL" id="BAAAYL010000001">
    <property type="protein sequence ID" value="GAA3371939.1"/>
    <property type="molecule type" value="Genomic_DNA"/>
</dbReference>
<feature type="active site" evidence="5">
    <location>
        <position position="36"/>
    </location>
</feature>
<evidence type="ECO:0000256" key="4">
    <source>
        <dbReference type="ARBA" id="ARBA00047645"/>
    </source>
</evidence>
<dbReference type="EC" id="3.6.1.7" evidence="2 5"/>
<comment type="caution">
    <text evidence="9">The sequence shown here is derived from an EMBL/GenBank/DDBJ whole genome shotgun (WGS) entry which is preliminary data.</text>
</comment>
<protein>
    <recommendedName>
        <fullName evidence="3 5">Acylphosphatase</fullName>
        <ecNumber evidence="2 5">3.6.1.7</ecNumber>
    </recommendedName>
</protein>
<gene>
    <name evidence="9" type="ORF">GCM10020367_24780</name>
</gene>
<evidence type="ECO:0000256" key="7">
    <source>
        <dbReference type="RuleBase" id="RU004168"/>
    </source>
</evidence>
<name>A0ABP6SA68_9ACTN</name>
<dbReference type="PANTHER" id="PTHR47268">
    <property type="entry name" value="ACYLPHOSPHATASE"/>
    <property type="match status" value="1"/>
</dbReference>
<comment type="catalytic activity">
    <reaction evidence="4 5 6">
        <text>an acyl phosphate + H2O = a carboxylate + phosphate + H(+)</text>
        <dbReference type="Rhea" id="RHEA:14965"/>
        <dbReference type="ChEBI" id="CHEBI:15377"/>
        <dbReference type="ChEBI" id="CHEBI:15378"/>
        <dbReference type="ChEBI" id="CHEBI:29067"/>
        <dbReference type="ChEBI" id="CHEBI:43474"/>
        <dbReference type="ChEBI" id="CHEBI:59918"/>
        <dbReference type="EC" id="3.6.1.7"/>
    </reaction>
</comment>
<dbReference type="InterPro" id="IPR001792">
    <property type="entry name" value="Acylphosphatase-like_dom"/>
</dbReference>
<evidence type="ECO:0000313" key="10">
    <source>
        <dbReference type="Proteomes" id="UP001499990"/>
    </source>
</evidence>
<reference evidence="10" key="1">
    <citation type="journal article" date="2019" name="Int. J. Syst. Evol. Microbiol.">
        <title>The Global Catalogue of Microorganisms (GCM) 10K type strain sequencing project: providing services to taxonomists for standard genome sequencing and annotation.</title>
        <authorList>
            <consortium name="The Broad Institute Genomics Platform"/>
            <consortium name="The Broad Institute Genome Sequencing Center for Infectious Disease"/>
            <person name="Wu L."/>
            <person name="Ma J."/>
        </authorList>
    </citation>
    <scope>NUCLEOTIDE SEQUENCE [LARGE SCALE GENOMIC DNA]</scope>
    <source>
        <strain evidence="10">JCM 9651</strain>
    </source>
</reference>
<evidence type="ECO:0000256" key="1">
    <source>
        <dbReference type="ARBA" id="ARBA00005614"/>
    </source>
</evidence>
<dbReference type="SUPFAM" id="SSF54975">
    <property type="entry name" value="Acylphosphatase/BLUF domain-like"/>
    <property type="match status" value="1"/>
</dbReference>
<dbReference type="Gene3D" id="3.30.70.100">
    <property type="match status" value="1"/>
</dbReference>
<dbReference type="Pfam" id="PF00708">
    <property type="entry name" value="Acylphosphatase"/>
    <property type="match status" value="1"/>
</dbReference>
<dbReference type="InterPro" id="IPR036046">
    <property type="entry name" value="Acylphosphatase-like_dom_sf"/>
</dbReference>
<comment type="similarity">
    <text evidence="1 7">Belongs to the acylphosphatase family.</text>
</comment>
<evidence type="ECO:0000256" key="6">
    <source>
        <dbReference type="RuleBase" id="RU000553"/>
    </source>
</evidence>
<evidence type="ECO:0000256" key="3">
    <source>
        <dbReference type="ARBA" id="ARBA00015991"/>
    </source>
</evidence>
<feature type="domain" description="Acylphosphatase-like" evidence="8">
    <location>
        <begin position="3"/>
        <end position="89"/>
    </location>
</feature>
<dbReference type="PANTHER" id="PTHR47268:SF4">
    <property type="entry name" value="ACYLPHOSPHATASE"/>
    <property type="match status" value="1"/>
</dbReference>
<dbReference type="InterPro" id="IPR017968">
    <property type="entry name" value="Acylphosphatase_CS"/>
</dbReference>
<evidence type="ECO:0000313" key="9">
    <source>
        <dbReference type="EMBL" id="GAA3371939.1"/>
    </source>
</evidence>
<organism evidence="9 10">
    <name type="scientific">Streptomyces sannanensis</name>
    <dbReference type="NCBI Taxonomy" id="285536"/>
    <lineage>
        <taxon>Bacteria</taxon>
        <taxon>Bacillati</taxon>
        <taxon>Actinomycetota</taxon>
        <taxon>Actinomycetes</taxon>
        <taxon>Kitasatosporales</taxon>
        <taxon>Streptomycetaceae</taxon>
        <taxon>Streptomyces</taxon>
    </lineage>
</organism>
<accession>A0ABP6SA68</accession>
<dbReference type="PROSITE" id="PS00150">
    <property type="entry name" value="ACYLPHOSPHATASE_1"/>
    <property type="match status" value="1"/>
</dbReference>
<dbReference type="Proteomes" id="UP001499990">
    <property type="component" value="Unassembled WGS sequence"/>
</dbReference>
<proteinExistence type="inferred from homology"/>
<keyword evidence="10" id="KW-1185">Reference proteome</keyword>
<evidence type="ECO:0000256" key="2">
    <source>
        <dbReference type="ARBA" id="ARBA00012150"/>
    </source>
</evidence>
<dbReference type="RefSeq" id="WP_345036576.1">
    <property type="nucleotide sequence ID" value="NZ_BAAAYL010000001.1"/>
</dbReference>